<dbReference type="Pfam" id="PF00903">
    <property type="entry name" value="Glyoxalase"/>
    <property type="match status" value="1"/>
</dbReference>
<comment type="caution">
    <text evidence="2">The sequence shown here is derived from an EMBL/GenBank/DDBJ whole genome shotgun (WGS) entry which is preliminary data.</text>
</comment>
<dbReference type="PROSITE" id="PS51819">
    <property type="entry name" value="VOC"/>
    <property type="match status" value="1"/>
</dbReference>
<dbReference type="SUPFAM" id="SSF54593">
    <property type="entry name" value="Glyoxalase/Bleomycin resistance protein/Dihydroxybiphenyl dioxygenase"/>
    <property type="match status" value="1"/>
</dbReference>
<accession>A0ABT0DAC1</accession>
<dbReference type="InterPro" id="IPR004360">
    <property type="entry name" value="Glyas_Fos-R_dOase_dom"/>
</dbReference>
<dbReference type="CDD" id="cd07247">
    <property type="entry name" value="SgaA_N_like"/>
    <property type="match status" value="1"/>
</dbReference>
<dbReference type="InterPro" id="IPR052164">
    <property type="entry name" value="Anthracycline_SecMetBiosynth"/>
</dbReference>
<dbReference type="PANTHER" id="PTHR33993:SF14">
    <property type="entry name" value="GB|AAF24581.1"/>
    <property type="match status" value="1"/>
</dbReference>
<dbReference type="InterPro" id="IPR037523">
    <property type="entry name" value="VOC_core"/>
</dbReference>
<gene>
    <name evidence="2" type="ORF">MWN34_08265</name>
</gene>
<evidence type="ECO:0000313" key="3">
    <source>
        <dbReference type="Proteomes" id="UP001203284"/>
    </source>
</evidence>
<dbReference type="RefSeq" id="WP_247028413.1">
    <property type="nucleotide sequence ID" value="NZ_JALKCH010000005.1"/>
</dbReference>
<feature type="domain" description="VOC" evidence="1">
    <location>
        <begin position="12"/>
        <end position="130"/>
    </location>
</feature>
<name>A0ABT0DAC1_9HYPH</name>
<evidence type="ECO:0000313" key="2">
    <source>
        <dbReference type="EMBL" id="MCK0196905.1"/>
    </source>
</evidence>
<sequence>MSDDLTLPEHGTFVWNELRTWDVASAKAFYGTTLGWTFEEMPMEEGAAPYWVCLADEEMVAGILPMTSADFEGTPSHWFAYVEVDDVDVRVALVEEAGGTVVRPPFDVPGVGRMAIVKAPDGASIGWITSAWEEEEDEEDDEDDED</sequence>
<dbReference type="PANTHER" id="PTHR33993">
    <property type="entry name" value="GLYOXALASE-RELATED"/>
    <property type="match status" value="1"/>
</dbReference>
<evidence type="ECO:0000259" key="1">
    <source>
        <dbReference type="PROSITE" id="PS51819"/>
    </source>
</evidence>
<dbReference type="EMBL" id="JALKCH010000005">
    <property type="protein sequence ID" value="MCK0196905.1"/>
    <property type="molecule type" value="Genomic_DNA"/>
</dbReference>
<dbReference type="Proteomes" id="UP001203284">
    <property type="component" value="Unassembled WGS sequence"/>
</dbReference>
<dbReference type="Gene3D" id="3.10.180.10">
    <property type="entry name" value="2,3-Dihydroxybiphenyl 1,2-Dioxygenase, domain 1"/>
    <property type="match status" value="1"/>
</dbReference>
<proteinExistence type="predicted"/>
<reference evidence="2 3" key="1">
    <citation type="submission" date="2022-04" db="EMBL/GenBank/DDBJ databases">
        <authorList>
            <person name="Grouzdev D.S."/>
            <person name="Pantiukh K.S."/>
            <person name="Krutkina M.S."/>
        </authorList>
    </citation>
    <scope>NUCLEOTIDE SEQUENCE [LARGE SCALE GENOMIC DNA]</scope>
    <source>
        <strain evidence="2 3">6x-1</strain>
    </source>
</reference>
<keyword evidence="3" id="KW-1185">Reference proteome</keyword>
<organism evidence="2 3">
    <name type="scientific">Ancylobacter crimeensis</name>
    <dbReference type="NCBI Taxonomy" id="2579147"/>
    <lineage>
        <taxon>Bacteria</taxon>
        <taxon>Pseudomonadati</taxon>
        <taxon>Pseudomonadota</taxon>
        <taxon>Alphaproteobacteria</taxon>
        <taxon>Hyphomicrobiales</taxon>
        <taxon>Xanthobacteraceae</taxon>
        <taxon>Ancylobacter</taxon>
    </lineage>
</organism>
<dbReference type="InterPro" id="IPR029068">
    <property type="entry name" value="Glyas_Bleomycin-R_OHBP_Dase"/>
</dbReference>
<protein>
    <submittedName>
        <fullName evidence="2">VOC family protein</fullName>
    </submittedName>
</protein>